<keyword evidence="8" id="KW-1185">Reference proteome</keyword>
<name>A0ABP1NA79_XYLVO</name>
<sequence length="401" mass="46421">MSAFLFYTLFYILISGCIIYPPTEFVSAGLTIKDIFSTWLGSENESFIQYHIKRSVITLFLHSMLPFGYIFGLILFGHVDDVNVLLGGTKLWSIFVTCTVLIPLYTLQKIFTWSMNNWNKHPIAQNLMVYYNNNNNNNNSNNGLLWTTVASDINVEFRRIDKIIITTNSITSIIVTDNWIIKVLPYKVKVIHQSDAILIVNKSDTHEMSPVTRGEVQFINIEVKSTRRGSQPFDIRLNVFDFKNLQDKVSRPITVLQNIKFHKTLLDKFIDNFKEQVQENPYYEYTEELGQCIGCMQASSNVKLHKQCNNDRAIGNPEDCMVCYCRPMWCIDCMAKWLIRDIFIILYIVLAHCKYINKGLHCRFASRQDENAPETWLSSKCTCPVCRARFCILDVCLIQSI</sequence>
<evidence type="ECO:0000256" key="6">
    <source>
        <dbReference type="SAM" id="Phobius"/>
    </source>
</evidence>
<evidence type="ECO:0000256" key="2">
    <source>
        <dbReference type="ARBA" id="ARBA00007332"/>
    </source>
</evidence>
<comment type="caution">
    <text evidence="7">The sequence shown here is derived from an EMBL/GenBank/DDBJ whole genome shotgun (WGS) entry which is preliminary data.</text>
</comment>
<feature type="transmembrane region" description="Helical" evidence="6">
    <location>
        <begin position="56"/>
        <end position="79"/>
    </location>
</feature>
<evidence type="ECO:0000313" key="7">
    <source>
        <dbReference type="EMBL" id="CAL7937397.1"/>
    </source>
</evidence>
<evidence type="ECO:0008006" key="9">
    <source>
        <dbReference type="Google" id="ProtNLM"/>
    </source>
</evidence>
<keyword evidence="4 6" id="KW-1133">Transmembrane helix</keyword>
<proteinExistence type="inferred from homology"/>
<gene>
    <name evidence="7" type="ORF">XYLVIOL_LOCUS2679</name>
</gene>
<feature type="transmembrane region" description="Helical" evidence="6">
    <location>
        <begin position="91"/>
        <end position="107"/>
    </location>
</feature>
<evidence type="ECO:0000256" key="4">
    <source>
        <dbReference type="ARBA" id="ARBA00022989"/>
    </source>
</evidence>
<evidence type="ECO:0000256" key="1">
    <source>
        <dbReference type="ARBA" id="ARBA00004141"/>
    </source>
</evidence>
<dbReference type="InterPro" id="IPR018801">
    <property type="entry name" value="TM129"/>
</dbReference>
<accession>A0ABP1NA79</accession>
<reference evidence="7 8" key="1">
    <citation type="submission" date="2024-08" db="EMBL/GenBank/DDBJ databases">
        <authorList>
            <person name="Will J Nash"/>
            <person name="Angela Man"/>
            <person name="Seanna McTaggart"/>
            <person name="Kendall Baker"/>
            <person name="Tom Barker"/>
            <person name="Leah Catchpole"/>
            <person name="Alex Durrant"/>
            <person name="Karim Gharbi"/>
            <person name="Naomi Irish"/>
            <person name="Gemy Kaithakottil"/>
            <person name="Debby Ku"/>
            <person name="Aaliyah Providence"/>
            <person name="Felix Shaw"/>
            <person name="David Swarbreck"/>
            <person name="Chris Watkins"/>
            <person name="Ann M. McCartney"/>
            <person name="Giulio Formenti"/>
            <person name="Alice Mouton"/>
            <person name="Noel Vella"/>
            <person name="Bjorn M von Reumont"/>
            <person name="Adriana Vella"/>
            <person name="Wilfried Haerty"/>
        </authorList>
    </citation>
    <scope>NUCLEOTIDE SEQUENCE [LARGE SCALE GENOMIC DNA]</scope>
</reference>
<keyword evidence="5 6" id="KW-0472">Membrane</keyword>
<dbReference type="EMBL" id="CAXAJV020001288">
    <property type="protein sequence ID" value="CAL7937397.1"/>
    <property type="molecule type" value="Genomic_DNA"/>
</dbReference>
<protein>
    <recommendedName>
        <fullName evidence="9">E3 ubiquitin-protein ligase TM129</fullName>
    </recommendedName>
</protein>
<evidence type="ECO:0000313" key="8">
    <source>
        <dbReference type="Proteomes" id="UP001642520"/>
    </source>
</evidence>
<dbReference type="PANTHER" id="PTHR31322:SF2">
    <property type="entry name" value="E3 UBIQUITIN-PROTEIN LIGASE TM129"/>
    <property type="match status" value="1"/>
</dbReference>
<dbReference type="PANTHER" id="PTHR31322">
    <property type="entry name" value="E3 UBIQUITIN-PROTEIN LIGASE TM129"/>
    <property type="match status" value="1"/>
</dbReference>
<dbReference type="Pfam" id="PF10272">
    <property type="entry name" value="Tmpp129"/>
    <property type="match status" value="2"/>
</dbReference>
<organism evidence="7 8">
    <name type="scientific">Xylocopa violacea</name>
    <name type="common">Violet carpenter bee</name>
    <name type="synonym">Apis violacea</name>
    <dbReference type="NCBI Taxonomy" id="135666"/>
    <lineage>
        <taxon>Eukaryota</taxon>
        <taxon>Metazoa</taxon>
        <taxon>Ecdysozoa</taxon>
        <taxon>Arthropoda</taxon>
        <taxon>Hexapoda</taxon>
        <taxon>Insecta</taxon>
        <taxon>Pterygota</taxon>
        <taxon>Neoptera</taxon>
        <taxon>Endopterygota</taxon>
        <taxon>Hymenoptera</taxon>
        <taxon>Apocrita</taxon>
        <taxon>Aculeata</taxon>
        <taxon>Apoidea</taxon>
        <taxon>Anthophila</taxon>
        <taxon>Apidae</taxon>
        <taxon>Xylocopa</taxon>
        <taxon>Xylocopa</taxon>
    </lineage>
</organism>
<evidence type="ECO:0000256" key="3">
    <source>
        <dbReference type="ARBA" id="ARBA00022692"/>
    </source>
</evidence>
<comment type="similarity">
    <text evidence="2">Belongs to the TMEM129 family.</text>
</comment>
<comment type="subcellular location">
    <subcellularLocation>
        <location evidence="1">Membrane</location>
        <topology evidence="1">Multi-pass membrane protein</topology>
    </subcellularLocation>
</comment>
<feature type="transmembrane region" description="Helical" evidence="6">
    <location>
        <begin position="6"/>
        <end position="23"/>
    </location>
</feature>
<keyword evidence="3 6" id="KW-0812">Transmembrane</keyword>
<evidence type="ECO:0000256" key="5">
    <source>
        <dbReference type="ARBA" id="ARBA00023136"/>
    </source>
</evidence>
<dbReference type="Proteomes" id="UP001642520">
    <property type="component" value="Unassembled WGS sequence"/>
</dbReference>